<keyword evidence="1" id="KW-0472">Membrane</keyword>
<proteinExistence type="predicted"/>
<dbReference type="PANTHER" id="PTHR36742">
    <property type="entry name" value="MYOSIN-G HEAVY CHAIN-LIKE PROTEIN"/>
    <property type="match status" value="1"/>
</dbReference>
<dbReference type="PANTHER" id="PTHR36742:SF1">
    <property type="entry name" value="MYOSIN-G HEAVY CHAIN-LIKE PROTEIN"/>
    <property type="match status" value="1"/>
</dbReference>
<dbReference type="EMBL" id="AUSU01001721">
    <property type="protein sequence ID" value="EPS70338.1"/>
    <property type="molecule type" value="Genomic_DNA"/>
</dbReference>
<sequence length="98" mass="10878">DYTSGPTIRQQLEDLVSGLALHGHFSIPLGKNNLKKKTTKDKYSTLSQRRNIRRQTYLNVVSQRNDSTFFATVGGFLLLPPLLILGAAVATGYVQLFP</sequence>
<protein>
    <submittedName>
        <fullName evidence="2">Uncharacterized protein</fullName>
    </submittedName>
</protein>
<evidence type="ECO:0000313" key="2">
    <source>
        <dbReference type="EMBL" id="EPS70338.1"/>
    </source>
</evidence>
<accession>S8E3U6</accession>
<dbReference type="Proteomes" id="UP000015453">
    <property type="component" value="Unassembled WGS sequence"/>
</dbReference>
<evidence type="ECO:0000256" key="1">
    <source>
        <dbReference type="SAM" id="Phobius"/>
    </source>
</evidence>
<feature type="non-terminal residue" evidence="2">
    <location>
        <position position="98"/>
    </location>
</feature>
<feature type="transmembrane region" description="Helical" evidence="1">
    <location>
        <begin position="69"/>
        <end position="94"/>
    </location>
</feature>
<keyword evidence="1" id="KW-1133">Transmembrane helix</keyword>
<dbReference type="OrthoDB" id="531455at2759"/>
<keyword evidence="1" id="KW-0812">Transmembrane</keyword>
<dbReference type="AlphaFoldDB" id="S8E3U6"/>
<feature type="non-terminal residue" evidence="2">
    <location>
        <position position="1"/>
    </location>
</feature>
<comment type="caution">
    <text evidence="2">The sequence shown here is derived from an EMBL/GenBank/DDBJ whole genome shotgun (WGS) entry which is preliminary data.</text>
</comment>
<gene>
    <name evidence="2" type="ORF">M569_04426</name>
</gene>
<keyword evidence="3" id="KW-1185">Reference proteome</keyword>
<organism evidence="2 3">
    <name type="scientific">Genlisea aurea</name>
    <dbReference type="NCBI Taxonomy" id="192259"/>
    <lineage>
        <taxon>Eukaryota</taxon>
        <taxon>Viridiplantae</taxon>
        <taxon>Streptophyta</taxon>
        <taxon>Embryophyta</taxon>
        <taxon>Tracheophyta</taxon>
        <taxon>Spermatophyta</taxon>
        <taxon>Magnoliopsida</taxon>
        <taxon>eudicotyledons</taxon>
        <taxon>Gunneridae</taxon>
        <taxon>Pentapetalae</taxon>
        <taxon>asterids</taxon>
        <taxon>lamiids</taxon>
        <taxon>Lamiales</taxon>
        <taxon>Lentibulariaceae</taxon>
        <taxon>Genlisea</taxon>
    </lineage>
</organism>
<reference evidence="2 3" key="1">
    <citation type="journal article" date="2013" name="BMC Genomics">
        <title>The miniature genome of a carnivorous plant Genlisea aurea contains a low number of genes and short non-coding sequences.</title>
        <authorList>
            <person name="Leushkin E.V."/>
            <person name="Sutormin R.A."/>
            <person name="Nabieva E.R."/>
            <person name="Penin A.A."/>
            <person name="Kondrashov A.S."/>
            <person name="Logacheva M.D."/>
        </authorList>
    </citation>
    <scope>NUCLEOTIDE SEQUENCE [LARGE SCALE GENOMIC DNA]</scope>
</reference>
<name>S8E3U6_9LAMI</name>
<dbReference type="GO" id="GO:0009507">
    <property type="term" value="C:chloroplast"/>
    <property type="evidence" value="ECO:0007669"/>
    <property type="project" value="TreeGrafter"/>
</dbReference>
<evidence type="ECO:0000313" key="3">
    <source>
        <dbReference type="Proteomes" id="UP000015453"/>
    </source>
</evidence>